<gene>
    <name evidence="5" type="ordered locus">Lbys_3310</name>
</gene>
<evidence type="ECO:0000313" key="5">
    <source>
        <dbReference type="EMBL" id="ADQ18963.1"/>
    </source>
</evidence>
<keyword evidence="3" id="KW-1133">Transmembrane helix</keyword>
<dbReference type="InterPro" id="IPR024188">
    <property type="entry name" value="GltB"/>
</dbReference>
<dbReference type="RefSeq" id="WP_013409988.1">
    <property type="nucleotide sequence ID" value="NC_014655.1"/>
</dbReference>
<reference evidence="5 6" key="2">
    <citation type="journal article" date="2011" name="Stand. Genomic Sci.">
        <title>Complete genome sequence of Leadbetterella byssophila type strain (4M15).</title>
        <authorList>
            <person name="Abt B."/>
            <person name="Teshima H."/>
            <person name="Lucas S."/>
            <person name="Lapidus A."/>
            <person name="Del Rio T.G."/>
            <person name="Nolan M."/>
            <person name="Tice H."/>
            <person name="Cheng J.F."/>
            <person name="Pitluck S."/>
            <person name="Liolios K."/>
            <person name="Pagani I."/>
            <person name="Ivanova N."/>
            <person name="Mavromatis K."/>
            <person name="Pati A."/>
            <person name="Tapia R."/>
            <person name="Han C."/>
            <person name="Goodwin L."/>
            <person name="Chen A."/>
            <person name="Palaniappan K."/>
            <person name="Land M."/>
            <person name="Hauser L."/>
            <person name="Chang Y.J."/>
            <person name="Jeffries C.D."/>
            <person name="Rohde M."/>
            <person name="Goker M."/>
            <person name="Tindall B.J."/>
            <person name="Detter J.C."/>
            <person name="Woyke T."/>
            <person name="Bristow J."/>
            <person name="Eisen J.A."/>
            <person name="Markowitz V."/>
            <person name="Hugenholtz P."/>
            <person name="Klenk H.P."/>
            <person name="Kyrpides N.C."/>
        </authorList>
    </citation>
    <scope>NUCLEOTIDE SEQUENCE [LARGE SCALE GENOMIC DNA]</scope>
    <source>
        <strain evidence="6">DSM 17132 / JCM 16389 / KACC 11308 / NBRC 106382 / 4M15</strain>
    </source>
</reference>
<dbReference type="OrthoDB" id="9758182at2"/>
<dbReference type="InterPro" id="IPR002932">
    <property type="entry name" value="Glu_synthdom"/>
</dbReference>
<dbReference type="HOGENOM" id="CLU_026563_1_0_10"/>
<evidence type="ECO:0000259" key="4">
    <source>
        <dbReference type="Pfam" id="PF01645"/>
    </source>
</evidence>
<keyword evidence="3" id="KW-0812">Transmembrane</keyword>
<dbReference type="Gene3D" id="3.20.20.70">
    <property type="entry name" value="Aldolase class I"/>
    <property type="match status" value="1"/>
</dbReference>
<reference key="1">
    <citation type="submission" date="2010-11" db="EMBL/GenBank/DDBJ databases">
        <title>The complete genome of Leadbetterella byssophila DSM 17132.</title>
        <authorList>
            <consortium name="US DOE Joint Genome Institute (JGI-PGF)"/>
            <person name="Lucas S."/>
            <person name="Copeland A."/>
            <person name="Lapidus A."/>
            <person name="Glavina del Rio T."/>
            <person name="Dalin E."/>
            <person name="Tice H."/>
            <person name="Bruce D."/>
            <person name="Goodwin L."/>
            <person name="Pitluck S."/>
            <person name="Kyrpides N."/>
            <person name="Mavromatis K."/>
            <person name="Ivanova N."/>
            <person name="Teshima H."/>
            <person name="Brettin T."/>
            <person name="Detter J.C."/>
            <person name="Han C."/>
            <person name="Tapia R."/>
            <person name="Land M."/>
            <person name="Hauser L."/>
            <person name="Markowitz V."/>
            <person name="Cheng J.-F."/>
            <person name="Hugenholtz P."/>
            <person name="Woyke T."/>
            <person name="Wu D."/>
            <person name="Tindall B."/>
            <person name="Pomrenke H.G."/>
            <person name="Brambilla E."/>
            <person name="Klenk H.-P."/>
            <person name="Eisen J.A."/>
        </authorList>
    </citation>
    <scope>NUCLEOTIDE SEQUENCE [LARGE SCALE GENOMIC DNA]</scope>
    <source>
        <strain>DSM 17132</strain>
    </source>
</reference>
<accession>E4RWM3</accession>
<dbReference type="Pfam" id="PF01645">
    <property type="entry name" value="Glu_synthase"/>
    <property type="match status" value="1"/>
</dbReference>
<comment type="similarity">
    <text evidence="1 2">Belongs to the glutamate synthase family.</text>
</comment>
<dbReference type="PANTHER" id="PTHR43819">
    <property type="entry name" value="ARCHAEAL-TYPE GLUTAMATE SYNTHASE [NADPH]"/>
    <property type="match status" value="1"/>
</dbReference>
<dbReference type="Proteomes" id="UP000007435">
    <property type="component" value="Chromosome"/>
</dbReference>
<proteinExistence type="inferred from homology"/>
<sequence>MRKTFVIFSTALIIFLLLLSVYMNPNWYVVLGAVVFFTGMGYYDMYQKKHSIMRIYPVFGRLRFFMEEMRPKIYQYFIESDIDGRPLNRIDRSTVYQRAKQENDTMPFGTQLDVYSEGYEWLAHSMAPKDFHKLDHDLRIMVGNKDCKQPYSCSILNISAMSFGSLSSNAVRAMNGGAKLGKFAHNTGEGGVSEHHLEPGGDIIWQIGTGYFGCRAADGGFDPIQFKERAAHPNIKMIEIKISQGAKPGHGGILPASKNTPEIARARNIEPYTLVASPPYHKAFDSPMGLIAFIKQCRELSGGKPVGFKLCIGHKSEFISICKAMIATDTYPDFITVDGAEGGTGAAPQEFSNYVGAPLLDGLDFVVNVLRGLDIKKHIKVFASGKITSGFHLVRALALGADACYSARAMMLAVGCIQALQCNTNKCPVGVATQDPQLTVGLVVEDKTTRVANYHNNTLKSVVELLGATGLDDVKNLSRSHIYRRISFSQMLSYEEIFPTTPIGAYLKEETITPKYREDFKNASADSWGIFNVATIGSEAEERIIEQSKA</sequence>
<evidence type="ECO:0000256" key="2">
    <source>
        <dbReference type="PIRNR" id="PIRNR006429"/>
    </source>
</evidence>
<dbReference type="GO" id="GO:0015930">
    <property type="term" value="F:glutamate synthase activity"/>
    <property type="evidence" value="ECO:0007669"/>
    <property type="project" value="InterPro"/>
</dbReference>
<evidence type="ECO:0000256" key="1">
    <source>
        <dbReference type="ARBA" id="ARBA00009716"/>
    </source>
</evidence>
<evidence type="ECO:0000313" key="6">
    <source>
        <dbReference type="Proteomes" id="UP000007435"/>
    </source>
</evidence>
<dbReference type="PIRSF" id="PIRSF500060">
    <property type="entry name" value="UCP500060"/>
    <property type="match status" value="1"/>
</dbReference>
<dbReference type="STRING" id="649349.Lbys_3310"/>
<evidence type="ECO:0000256" key="3">
    <source>
        <dbReference type="SAM" id="Phobius"/>
    </source>
</evidence>
<dbReference type="SUPFAM" id="SSF51395">
    <property type="entry name" value="FMN-linked oxidoreductases"/>
    <property type="match status" value="1"/>
</dbReference>
<dbReference type="AlphaFoldDB" id="E4RWM3"/>
<protein>
    <submittedName>
        <fullName evidence="5">Ferredoxin-dependent glutamate synthase</fullName>
    </submittedName>
</protein>
<dbReference type="GO" id="GO:0006537">
    <property type="term" value="P:glutamate biosynthetic process"/>
    <property type="evidence" value="ECO:0007669"/>
    <property type="project" value="InterPro"/>
</dbReference>
<dbReference type="CDD" id="cd02808">
    <property type="entry name" value="GltS_FMN"/>
    <property type="match status" value="1"/>
</dbReference>
<dbReference type="eggNOG" id="COG0069">
    <property type="taxonomic scope" value="Bacteria"/>
</dbReference>
<dbReference type="PANTHER" id="PTHR43819:SF1">
    <property type="entry name" value="ARCHAEAL-TYPE GLUTAMATE SYNTHASE [NADPH]"/>
    <property type="match status" value="1"/>
</dbReference>
<organism evidence="5 6">
    <name type="scientific">Leadbetterella byssophila (strain DSM 17132 / JCM 16389 / KACC 11308 / NBRC 106382 / 4M15)</name>
    <dbReference type="NCBI Taxonomy" id="649349"/>
    <lineage>
        <taxon>Bacteria</taxon>
        <taxon>Pseudomonadati</taxon>
        <taxon>Bacteroidota</taxon>
        <taxon>Cytophagia</taxon>
        <taxon>Cytophagales</taxon>
        <taxon>Leadbetterellaceae</taxon>
        <taxon>Leadbetterella</taxon>
    </lineage>
</organism>
<feature type="domain" description="Glutamate synthase" evidence="4">
    <location>
        <begin position="111"/>
        <end position="471"/>
    </location>
</feature>
<dbReference type="KEGG" id="lby:Lbys_3310"/>
<feature type="transmembrane region" description="Helical" evidence="3">
    <location>
        <begin position="5"/>
        <end position="22"/>
    </location>
</feature>
<feature type="transmembrane region" description="Helical" evidence="3">
    <location>
        <begin position="28"/>
        <end position="46"/>
    </location>
</feature>
<dbReference type="EMBL" id="CP002305">
    <property type="protein sequence ID" value="ADQ18963.1"/>
    <property type="molecule type" value="Genomic_DNA"/>
</dbReference>
<dbReference type="PIRSF" id="PIRSF006429">
    <property type="entry name" value="GOGAT_lg_2"/>
    <property type="match status" value="1"/>
</dbReference>
<dbReference type="InterPro" id="IPR013785">
    <property type="entry name" value="Aldolase_TIM"/>
</dbReference>
<keyword evidence="3" id="KW-0472">Membrane</keyword>
<dbReference type="InterPro" id="IPR027283">
    <property type="entry name" value="YerD"/>
</dbReference>
<name>E4RWM3_LEAB4</name>
<keyword evidence="6" id="KW-1185">Reference proteome</keyword>